<dbReference type="PANTHER" id="PTHR23254:SF15">
    <property type="entry name" value="POLYADENYLATE-BINDING PROTEIN-INTERACTING PROTEIN 1"/>
    <property type="match status" value="1"/>
</dbReference>
<dbReference type="GeneID" id="100899301"/>
<name>A0AAJ7SHJ8_9ACAR</name>
<dbReference type="GO" id="GO:0008494">
    <property type="term" value="F:translation activator activity"/>
    <property type="evidence" value="ECO:0007669"/>
    <property type="project" value="TreeGrafter"/>
</dbReference>
<protein>
    <submittedName>
        <fullName evidence="3">Polyadenylate-binding protein-interacting protein 1</fullName>
    </submittedName>
</protein>
<evidence type="ECO:0000313" key="2">
    <source>
        <dbReference type="Proteomes" id="UP000694867"/>
    </source>
</evidence>
<dbReference type="KEGG" id="goe:100899301"/>
<dbReference type="GO" id="GO:0006446">
    <property type="term" value="P:regulation of translational initiation"/>
    <property type="evidence" value="ECO:0007669"/>
    <property type="project" value="TreeGrafter"/>
</dbReference>
<dbReference type="Proteomes" id="UP000694867">
    <property type="component" value="Unplaced"/>
</dbReference>
<dbReference type="Pfam" id="PF07145">
    <property type="entry name" value="PAM2"/>
    <property type="match status" value="1"/>
</dbReference>
<reference evidence="3" key="1">
    <citation type="submission" date="2025-08" db="UniProtKB">
        <authorList>
            <consortium name="RefSeq"/>
        </authorList>
    </citation>
    <scope>IDENTIFICATION</scope>
</reference>
<gene>
    <name evidence="3" type="primary">LOC100899301</name>
</gene>
<dbReference type="PANTHER" id="PTHR23254">
    <property type="entry name" value="EIF4G DOMAIN PROTEIN"/>
    <property type="match status" value="1"/>
</dbReference>
<evidence type="ECO:0000313" key="3">
    <source>
        <dbReference type="RefSeq" id="XP_028968812.1"/>
    </source>
</evidence>
<dbReference type="InterPro" id="IPR051367">
    <property type="entry name" value="mRNA_TranslReg/HistoneTransl"/>
</dbReference>
<dbReference type="AlphaFoldDB" id="A0AAJ7SHJ8"/>
<accession>A0AAJ7SHJ8</accession>
<organism evidence="2 3">
    <name type="scientific">Galendromus occidentalis</name>
    <name type="common">western predatory mite</name>
    <dbReference type="NCBI Taxonomy" id="34638"/>
    <lineage>
        <taxon>Eukaryota</taxon>
        <taxon>Metazoa</taxon>
        <taxon>Ecdysozoa</taxon>
        <taxon>Arthropoda</taxon>
        <taxon>Chelicerata</taxon>
        <taxon>Arachnida</taxon>
        <taxon>Acari</taxon>
        <taxon>Parasitiformes</taxon>
        <taxon>Mesostigmata</taxon>
        <taxon>Gamasina</taxon>
        <taxon>Phytoseioidea</taxon>
        <taxon>Phytoseiidae</taxon>
        <taxon>Typhlodrominae</taxon>
        <taxon>Galendromus</taxon>
    </lineage>
</organism>
<dbReference type="InterPro" id="IPR016024">
    <property type="entry name" value="ARM-type_fold"/>
</dbReference>
<evidence type="ECO:0000256" key="1">
    <source>
        <dbReference type="SAM" id="MobiDB-lite"/>
    </source>
</evidence>
<feature type="region of interest" description="Disordered" evidence="1">
    <location>
        <begin position="41"/>
        <end position="72"/>
    </location>
</feature>
<sequence length="391" mass="44126">MGPQYTLSPNAQEFIPSSFMTMRDPHYMPLHVGMLLVDPQAQMHSPQQAHHQSQQPQMQYHAEAAGSNSADSYEDPYSYFSKSYDEDDDALLQTQMFITDVTLSPELYTAKANDLLKIIFEDICERKNPPTPVVATIFQAGVLQQNFRYSGARLCNVAASVVMTMDGQTLFRNCLIEHMYESLAKVKPVVGDKEQDKETRGTVLFCAELFFQLDLGYRLDTSETHPDMGVFLCRTIKQLILCNEKENQKNPIFPVQALKLRGAILEKLCGNTDAMDDLMMQCKTLEEQEGVNSTNQFMLARLPQLRKTNWNRVEEVRDQAPCVGPDDYTQMPVMYGPDGQPMSEKELSFLNGSNQIPPAEFGEAPPVATAAGMDHEAMEAYEQFLRETGQK</sequence>
<dbReference type="Gene3D" id="1.25.40.180">
    <property type="match status" value="1"/>
</dbReference>
<dbReference type="SUPFAM" id="SSF48371">
    <property type="entry name" value="ARM repeat"/>
    <property type="match status" value="1"/>
</dbReference>
<proteinExistence type="predicted"/>
<keyword evidence="2" id="KW-1185">Reference proteome</keyword>
<dbReference type="RefSeq" id="XP_028968812.1">
    <property type="nucleotide sequence ID" value="XM_029112979.1"/>
</dbReference>
<feature type="compositionally biased region" description="Low complexity" evidence="1">
    <location>
        <begin position="41"/>
        <end position="59"/>
    </location>
</feature>
<dbReference type="InterPro" id="IPR009818">
    <property type="entry name" value="PAM2_motif"/>
</dbReference>